<evidence type="ECO:0000313" key="2">
    <source>
        <dbReference type="EMBL" id="CAE8631943.1"/>
    </source>
</evidence>
<feature type="coiled-coil region" evidence="1">
    <location>
        <begin position="194"/>
        <end position="242"/>
    </location>
</feature>
<organism evidence="2 3">
    <name type="scientific">Polarella glacialis</name>
    <name type="common">Dinoflagellate</name>
    <dbReference type="NCBI Taxonomy" id="89957"/>
    <lineage>
        <taxon>Eukaryota</taxon>
        <taxon>Sar</taxon>
        <taxon>Alveolata</taxon>
        <taxon>Dinophyceae</taxon>
        <taxon>Suessiales</taxon>
        <taxon>Suessiaceae</taxon>
        <taxon>Polarella</taxon>
    </lineage>
</organism>
<comment type="caution">
    <text evidence="2">The sequence shown here is derived from an EMBL/GenBank/DDBJ whole genome shotgun (WGS) entry which is preliminary data.</text>
</comment>
<name>A0A813H2T3_POLGL</name>
<dbReference type="EMBL" id="CAJNNV010030255">
    <property type="protein sequence ID" value="CAE8631943.1"/>
    <property type="molecule type" value="Genomic_DNA"/>
</dbReference>
<reference evidence="2" key="1">
    <citation type="submission" date="2021-02" db="EMBL/GenBank/DDBJ databases">
        <authorList>
            <person name="Dougan E. K."/>
            <person name="Rhodes N."/>
            <person name="Thang M."/>
            <person name="Chan C."/>
        </authorList>
    </citation>
    <scope>NUCLEOTIDE SEQUENCE</scope>
</reference>
<sequence>ACSMSEEAMRTIQGLQQKLRRATQQLAESQRSEKAVQASAAELAAKLRSTGAERLRQNAVKLAQLRLQRDDEAARERQLQLELQATRSELAAAKELEVSRVPRDEHLALRARYLELQTLELPEAEAQNRKLRAEIAEAEEMQQRRDRGRREAEALHEEEELREASLLAASSEARKRGGALSARAVAEELKGVPRQKQERLLQRQEGLRAELEAELDLLESEHAAFDRRTDELRARSRQLEQQQLVEKKVFDQKAAGLRTELRKQQQQLRVVGGVLKEPRG</sequence>
<protein>
    <submittedName>
        <fullName evidence="2">Uncharacterized protein</fullName>
    </submittedName>
</protein>
<dbReference type="Proteomes" id="UP000654075">
    <property type="component" value="Unassembled WGS sequence"/>
</dbReference>
<proteinExistence type="predicted"/>
<feature type="non-terminal residue" evidence="2">
    <location>
        <position position="1"/>
    </location>
</feature>
<feature type="coiled-coil region" evidence="1">
    <location>
        <begin position="62"/>
        <end position="158"/>
    </location>
</feature>
<accession>A0A813H2T3</accession>
<evidence type="ECO:0000256" key="1">
    <source>
        <dbReference type="SAM" id="Coils"/>
    </source>
</evidence>
<keyword evidence="3" id="KW-1185">Reference proteome</keyword>
<gene>
    <name evidence="2" type="ORF">PGLA1383_LOCUS47943</name>
</gene>
<evidence type="ECO:0000313" key="3">
    <source>
        <dbReference type="Proteomes" id="UP000654075"/>
    </source>
</evidence>
<keyword evidence="1" id="KW-0175">Coiled coil</keyword>
<feature type="coiled-coil region" evidence="1">
    <location>
        <begin position="5"/>
        <end position="32"/>
    </location>
</feature>
<dbReference type="AlphaFoldDB" id="A0A813H2T3"/>